<comment type="pathway">
    <text evidence="1">Cofactor biosynthesis; adenosylcobalamin biosynthesis.</text>
</comment>
<evidence type="ECO:0000256" key="4">
    <source>
        <dbReference type="ARBA" id="ARBA00023235"/>
    </source>
</evidence>
<keyword evidence="7" id="KW-1185">Reference proteome</keyword>
<evidence type="ECO:0000313" key="7">
    <source>
        <dbReference type="Proteomes" id="UP001301797"/>
    </source>
</evidence>
<dbReference type="Pfam" id="PF02570">
    <property type="entry name" value="CbiC"/>
    <property type="match status" value="1"/>
</dbReference>
<dbReference type="RefSeq" id="WP_317137404.1">
    <property type="nucleotide sequence ID" value="NZ_CP043875.1"/>
</dbReference>
<reference evidence="6 7" key="1">
    <citation type="submission" date="2019-09" db="EMBL/GenBank/DDBJ databases">
        <title>The complete genome of Methanoplanus sp. FWC-SCC4.</title>
        <authorList>
            <person name="Chen S.-C."/>
            <person name="Zhou Y.-Z."/>
            <person name="Lai M.-C."/>
        </authorList>
    </citation>
    <scope>NUCLEOTIDE SEQUENCE [LARGE SCALE GENOMIC DNA]</scope>
    <source>
        <strain evidence="6 7">FWC-SCC4</strain>
    </source>
</reference>
<dbReference type="Proteomes" id="UP001301797">
    <property type="component" value="Chromosome"/>
</dbReference>
<gene>
    <name evidence="6" type="ORF">F1737_03545</name>
</gene>
<protein>
    <submittedName>
        <fullName evidence="6">Precorrin-8X methylmutase</fullName>
    </submittedName>
</protein>
<accession>A0AA97FB29</accession>
<evidence type="ECO:0000256" key="3">
    <source>
        <dbReference type="ARBA" id="ARBA00022573"/>
    </source>
</evidence>
<dbReference type="EMBL" id="CP043875">
    <property type="protein sequence ID" value="WOF15832.1"/>
    <property type="molecule type" value="Genomic_DNA"/>
</dbReference>
<sequence length="218" mass="23260">MKENTYIDPGADTKEGYKISSTSRAIARQVIGNETPEDRIRQRCAISVGDFVMADLMEFKLNPVDAGLSALKSGAPIITDIHMVQTGIRKKEHNSEVLCALDFGADISKELGITRSSAGFIALKENLEGSIVVIGNAPSALISLCRMIDEGIKPALVIGSAVGFVNAKESKELLREKDVPSISNKGTRGGTPPAVAALNEIITMYIENKKPATESGMV</sequence>
<dbReference type="PANTHER" id="PTHR43588:SF1">
    <property type="entry name" value="COBALT-PRECORRIN-8 METHYLMUTASE"/>
    <property type="match status" value="1"/>
</dbReference>
<dbReference type="AlphaFoldDB" id="A0AA97FB29"/>
<keyword evidence="4" id="KW-0413">Isomerase</keyword>
<proteinExistence type="inferred from homology"/>
<dbReference type="InterPro" id="IPR003722">
    <property type="entry name" value="Cbl_synth_CobH/CbiC"/>
</dbReference>
<name>A0AA97FB29_9EURY</name>
<evidence type="ECO:0000256" key="1">
    <source>
        <dbReference type="ARBA" id="ARBA00004953"/>
    </source>
</evidence>
<feature type="domain" description="Cobalamin biosynthesis precorrin-8X methylmutase CobH/CbiC" evidence="5">
    <location>
        <begin position="19"/>
        <end position="204"/>
    </location>
</feature>
<keyword evidence="3" id="KW-0169">Cobalamin biosynthesis</keyword>
<dbReference type="KEGG" id="mefw:F1737_03545"/>
<dbReference type="GeneID" id="85229212"/>
<dbReference type="GO" id="GO:0009236">
    <property type="term" value="P:cobalamin biosynthetic process"/>
    <property type="evidence" value="ECO:0007669"/>
    <property type="project" value="UniProtKB-KW"/>
</dbReference>
<dbReference type="InterPro" id="IPR036588">
    <property type="entry name" value="CobH/CbiC_sf"/>
</dbReference>
<organism evidence="6 7">
    <name type="scientific">Methanochimaera problematica</name>
    <dbReference type="NCBI Taxonomy" id="2609417"/>
    <lineage>
        <taxon>Archaea</taxon>
        <taxon>Methanobacteriati</taxon>
        <taxon>Methanobacteriota</taxon>
        <taxon>Stenosarchaea group</taxon>
        <taxon>Methanomicrobia</taxon>
        <taxon>Methanomicrobiales</taxon>
        <taxon>Methanomicrobiaceae</taxon>
        <taxon>Methanochimaera</taxon>
    </lineage>
</organism>
<evidence type="ECO:0000259" key="5">
    <source>
        <dbReference type="Pfam" id="PF02570"/>
    </source>
</evidence>
<comment type="similarity">
    <text evidence="2">Belongs to the CobH/CbiC family.</text>
</comment>
<dbReference type="PANTHER" id="PTHR43588">
    <property type="entry name" value="COBALT-PRECORRIN-8 METHYLMUTASE"/>
    <property type="match status" value="1"/>
</dbReference>
<dbReference type="SUPFAM" id="SSF63965">
    <property type="entry name" value="Precorrin-8X methylmutase CbiC/CobH"/>
    <property type="match status" value="1"/>
</dbReference>
<dbReference type="Gene3D" id="3.40.50.10230">
    <property type="entry name" value="Cobalamin biosynthesis CobH/CbiC, precorrin-8X methylmutase"/>
    <property type="match status" value="1"/>
</dbReference>
<dbReference type="GO" id="GO:0016993">
    <property type="term" value="F:precorrin-8X methylmutase activity"/>
    <property type="evidence" value="ECO:0007669"/>
    <property type="project" value="InterPro"/>
</dbReference>
<evidence type="ECO:0000313" key="6">
    <source>
        <dbReference type="EMBL" id="WOF15832.1"/>
    </source>
</evidence>
<evidence type="ECO:0000256" key="2">
    <source>
        <dbReference type="ARBA" id="ARBA00009774"/>
    </source>
</evidence>